<dbReference type="PRINTS" id="PR00038">
    <property type="entry name" value="HTHLUXR"/>
</dbReference>
<sequence length="224" mass="23977">MRVLLIDDHALVRKGLEELLRSRGLEISASVGGGEEGVRQALAHRPDVILLDVKMPGMSGIETLEKLRASGVTAPVVMLTMSREDSDLQAALRGGAAGYLLKDMEPEELLPALEAARRGENIVAKEMVGALTRIVQTQPAEAAPPRRAGAPFSELTPREHEILGYVAAGLSNKLIARALDITDGTVKLHVKSILRKLGVHSRVEAAVLAVEHGLGRKKAVTRDS</sequence>
<accession>A0A1F6TFB6</accession>
<organism evidence="7 8">
    <name type="scientific">Candidatus Muproteobacteria bacterium RBG_16_65_31</name>
    <dbReference type="NCBI Taxonomy" id="1817759"/>
    <lineage>
        <taxon>Bacteria</taxon>
        <taxon>Pseudomonadati</taxon>
        <taxon>Pseudomonadota</taxon>
        <taxon>Candidatus Muproteobacteria</taxon>
    </lineage>
</organism>
<dbReference type="SMART" id="SM00421">
    <property type="entry name" value="HTH_LUXR"/>
    <property type="match status" value="1"/>
</dbReference>
<dbReference type="PROSITE" id="PS00622">
    <property type="entry name" value="HTH_LUXR_1"/>
    <property type="match status" value="1"/>
</dbReference>
<feature type="domain" description="Response regulatory" evidence="6">
    <location>
        <begin position="2"/>
        <end position="117"/>
    </location>
</feature>
<evidence type="ECO:0000313" key="7">
    <source>
        <dbReference type="EMBL" id="OGI43756.1"/>
    </source>
</evidence>
<keyword evidence="4" id="KW-0597">Phosphoprotein</keyword>
<dbReference type="EMBL" id="MFST01000101">
    <property type="protein sequence ID" value="OGI43756.1"/>
    <property type="molecule type" value="Genomic_DNA"/>
</dbReference>
<dbReference type="PROSITE" id="PS50110">
    <property type="entry name" value="RESPONSE_REGULATORY"/>
    <property type="match status" value="1"/>
</dbReference>
<dbReference type="GO" id="GO:0006355">
    <property type="term" value="P:regulation of DNA-templated transcription"/>
    <property type="evidence" value="ECO:0007669"/>
    <property type="project" value="InterPro"/>
</dbReference>
<evidence type="ECO:0000256" key="3">
    <source>
        <dbReference type="ARBA" id="ARBA00023163"/>
    </source>
</evidence>
<comment type="caution">
    <text evidence="7">The sequence shown here is derived from an EMBL/GenBank/DDBJ whole genome shotgun (WGS) entry which is preliminary data.</text>
</comment>
<dbReference type="SUPFAM" id="SSF52172">
    <property type="entry name" value="CheY-like"/>
    <property type="match status" value="1"/>
</dbReference>
<dbReference type="InterPro" id="IPR039420">
    <property type="entry name" value="WalR-like"/>
</dbReference>
<dbReference type="PANTHER" id="PTHR43214:SF41">
    <property type="entry name" value="NITRATE_NITRITE RESPONSE REGULATOR PROTEIN NARP"/>
    <property type="match status" value="1"/>
</dbReference>
<evidence type="ECO:0000259" key="5">
    <source>
        <dbReference type="PROSITE" id="PS50043"/>
    </source>
</evidence>
<dbReference type="Pfam" id="PF00072">
    <property type="entry name" value="Response_reg"/>
    <property type="match status" value="1"/>
</dbReference>
<dbReference type="PROSITE" id="PS50043">
    <property type="entry name" value="HTH_LUXR_2"/>
    <property type="match status" value="1"/>
</dbReference>
<dbReference type="GO" id="GO:0000160">
    <property type="term" value="P:phosphorelay signal transduction system"/>
    <property type="evidence" value="ECO:0007669"/>
    <property type="project" value="InterPro"/>
</dbReference>
<evidence type="ECO:0000313" key="8">
    <source>
        <dbReference type="Proteomes" id="UP000179344"/>
    </source>
</evidence>
<dbReference type="AlphaFoldDB" id="A0A1F6TFB6"/>
<gene>
    <name evidence="7" type="ORF">A2V92_00640</name>
</gene>
<keyword evidence="2" id="KW-0238">DNA-binding</keyword>
<keyword evidence="3" id="KW-0804">Transcription</keyword>
<dbReference type="GO" id="GO:0003677">
    <property type="term" value="F:DNA binding"/>
    <property type="evidence" value="ECO:0007669"/>
    <property type="project" value="UniProtKB-KW"/>
</dbReference>
<dbReference type="InterPro" id="IPR000792">
    <property type="entry name" value="Tscrpt_reg_LuxR_C"/>
</dbReference>
<feature type="modified residue" description="4-aspartylphosphate" evidence="4">
    <location>
        <position position="52"/>
    </location>
</feature>
<dbReference type="InterPro" id="IPR016032">
    <property type="entry name" value="Sig_transdc_resp-reg_C-effctor"/>
</dbReference>
<name>A0A1F6TFB6_9PROT</name>
<evidence type="ECO:0000259" key="6">
    <source>
        <dbReference type="PROSITE" id="PS50110"/>
    </source>
</evidence>
<feature type="domain" description="HTH luxR-type" evidence="5">
    <location>
        <begin position="148"/>
        <end position="213"/>
    </location>
</feature>
<proteinExistence type="predicted"/>
<dbReference type="Proteomes" id="UP000179344">
    <property type="component" value="Unassembled WGS sequence"/>
</dbReference>
<protein>
    <submittedName>
        <fullName evidence="7">Two-component system response regulator NarL</fullName>
    </submittedName>
</protein>
<dbReference type="PANTHER" id="PTHR43214">
    <property type="entry name" value="TWO-COMPONENT RESPONSE REGULATOR"/>
    <property type="match status" value="1"/>
</dbReference>
<dbReference type="Pfam" id="PF00196">
    <property type="entry name" value="GerE"/>
    <property type="match status" value="1"/>
</dbReference>
<dbReference type="InterPro" id="IPR011006">
    <property type="entry name" value="CheY-like_superfamily"/>
</dbReference>
<evidence type="ECO:0000256" key="2">
    <source>
        <dbReference type="ARBA" id="ARBA00023125"/>
    </source>
</evidence>
<dbReference type="SMART" id="SM00448">
    <property type="entry name" value="REC"/>
    <property type="match status" value="1"/>
</dbReference>
<dbReference type="InterPro" id="IPR001789">
    <property type="entry name" value="Sig_transdc_resp-reg_receiver"/>
</dbReference>
<keyword evidence="1" id="KW-0805">Transcription regulation</keyword>
<evidence type="ECO:0000256" key="1">
    <source>
        <dbReference type="ARBA" id="ARBA00023015"/>
    </source>
</evidence>
<reference evidence="7 8" key="1">
    <citation type="journal article" date="2016" name="Nat. Commun.">
        <title>Thousands of microbial genomes shed light on interconnected biogeochemical processes in an aquifer system.</title>
        <authorList>
            <person name="Anantharaman K."/>
            <person name="Brown C.T."/>
            <person name="Hug L.A."/>
            <person name="Sharon I."/>
            <person name="Castelle C.J."/>
            <person name="Probst A.J."/>
            <person name="Thomas B.C."/>
            <person name="Singh A."/>
            <person name="Wilkins M.J."/>
            <person name="Karaoz U."/>
            <person name="Brodie E.L."/>
            <person name="Williams K.H."/>
            <person name="Hubbard S.S."/>
            <person name="Banfield J.F."/>
        </authorList>
    </citation>
    <scope>NUCLEOTIDE SEQUENCE [LARGE SCALE GENOMIC DNA]</scope>
</reference>
<dbReference type="Gene3D" id="3.40.50.2300">
    <property type="match status" value="1"/>
</dbReference>
<dbReference type="SUPFAM" id="SSF46894">
    <property type="entry name" value="C-terminal effector domain of the bipartite response regulators"/>
    <property type="match status" value="1"/>
</dbReference>
<dbReference type="CDD" id="cd06170">
    <property type="entry name" value="LuxR_C_like"/>
    <property type="match status" value="1"/>
</dbReference>
<evidence type="ECO:0000256" key="4">
    <source>
        <dbReference type="PROSITE-ProRule" id="PRU00169"/>
    </source>
</evidence>